<organism evidence="1 2">
    <name type="scientific">Paralvinella palmiformis</name>
    <dbReference type="NCBI Taxonomy" id="53620"/>
    <lineage>
        <taxon>Eukaryota</taxon>
        <taxon>Metazoa</taxon>
        <taxon>Spiralia</taxon>
        <taxon>Lophotrochozoa</taxon>
        <taxon>Annelida</taxon>
        <taxon>Polychaeta</taxon>
        <taxon>Sedentaria</taxon>
        <taxon>Canalipalpata</taxon>
        <taxon>Terebellida</taxon>
        <taxon>Terebelliformia</taxon>
        <taxon>Alvinellidae</taxon>
        <taxon>Paralvinella</taxon>
    </lineage>
</organism>
<comment type="caution">
    <text evidence="1">The sequence shown here is derived from an EMBL/GenBank/DDBJ whole genome shotgun (WGS) entry which is preliminary data.</text>
</comment>
<name>A0AAD9N2G8_9ANNE</name>
<dbReference type="EMBL" id="JAODUP010000310">
    <property type="protein sequence ID" value="KAK2153023.1"/>
    <property type="molecule type" value="Genomic_DNA"/>
</dbReference>
<accession>A0AAD9N2G8</accession>
<evidence type="ECO:0000313" key="1">
    <source>
        <dbReference type="EMBL" id="KAK2153023.1"/>
    </source>
</evidence>
<proteinExistence type="predicted"/>
<sequence>MAGWLVGWLVGWWSFGRNDGALGECCLFFGYNAFRLINTVSVYLGGMFPCTYMLRMHVCLRRCIDLWTCASLQICV</sequence>
<keyword evidence="2" id="KW-1185">Reference proteome</keyword>
<evidence type="ECO:0000313" key="2">
    <source>
        <dbReference type="Proteomes" id="UP001208570"/>
    </source>
</evidence>
<protein>
    <submittedName>
        <fullName evidence="1">Uncharacterized protein</fullName>
    </submittedName>
</protein>
<reference evidence="1" key="1">
    <citation type="journal article" date="2023" name="Mol. Biol. Evol.">
        <title>Third-Generation Sequencing Reveals the Adaptive Role of the Epigenome in Three Deep-Sea Polychaetes.</title>
        <authorList>
            <person name="Perez M."/>
            <person name="Aroh O."/>
            <person name="Sun Y."/>
            <person name="Lan Y."/>
            <person name="Juniper S.K."/>
            <person name="Young C.R."/>
            <person name="Angers B."/>
            <person name="Qian P.Y."/>
        </authorList>
    </citation>
    <scope>NUCLEOTIDE SEQUENCE</scope>
    <source>
        <strain evidence="1">P08H-3</strain>
    </source>
</reference>
<dbReference type="AlphaFoldDB" id="A0AAD9N2G8"/>
<gene>
    <name evidence="1" type="ORF">LSH36_310g00036</name>
</gene>
<dbReference type="Proteomes" id="UP001208570">
    <property type="component" value="Unassembled WGS sequence"/>
</dbReference>